<keyword evidence="4" id="KW-1185">Reference proteome</keyword>
<dbReference type="NCBIfam" id="TIGR03793">
    <property type="entry name" value="leader_NHLP"/>
    <property type="match status" value="1"/>
</dbReference>
<dbReference type="Proteomes" id="UP000256838">
    <property type="component" value="Unassembled WGS sequence"/>
</dbReference>
<organism evidence="3 4">
    <name type="scientific">Trinickia dinghuensis</name>
    <dbReference type="NCBI Taxonomy" id="2291023"/>
    <lineage>
        <taxon>Bacteria</taxon>
        <taxon>Pseudomonadati</taxon>
        <taxon>Pseudomonadota</taxon>
        <taxon>Betaproteobacteria</taxon>
        <taxon>Burkholderiales</taxon>
        <taxon>Burkholderiaceae</taxon>
        <taxon>Trinickia</taxon>
    </lineage>
</organism>
<comment type="caution">
    <text evidence="3">The sequence shown here is derived from an EMBL/GenBank/DDBJ whole genome shotgun (WGS) entry which is preliminary data.</text>
</comment>
<feature type="domain" description="Nitrile hydratase alpha/Thiocyanate hydrolase gamma" evidence="2">
    <location>
        <begin position="7"/>
        <end position="62"/>
    </location>
</feature>
<dbReference type="OrthoDB" id="528553at2"/>
<dbReference type="InterPro" id="IPR022513">
    <property type="entry name" value="TOMM_pelo"/>
</dbReference>
<keyword evidence="1" id="KW-0479">Metal-binding</keyword>
<evidence type="ECO:0000259" key="2">
    <source>
        <dbReference type="Pfam" id="PF02979"/>
    </source>
</evidence>
<evidence type="ECO:0000313" key="4">
    <source>
        <dbReference type="Proteomes" id="UP000256838"/>
    </source>
</evidence>
<dbReference type="SUPFAM" id="SSF56209">
    <property type="entry name" value="Nitrile hydratase alpha chain"/>
    <property type="match status" value="1"/>
</dbReference>
<evidence type="ECO:0000256" key="1">
    <source>
        <dbReference type="ARBA" id="ARBA00022723"/>
    </source>
</evidence>
<dbReference type="Pfam" id="PF02979">
    <property type="entry name" value="NHase_alpha"/>
    <property type="match status" value="1"/>
</dbReference>
<protein>
    <submittedName>
        <fullName evidence="3">NHLP leader peptide family natural product</fullName>
    </submittedName>
</protein>
<dbReference type="InterPro" id="IPR004232">
    <property type="entry name" value="CN_Hdrtase_a/SCN_Hdrlase_g"/>
</dbReference>
<dbReference type="Gene3D" id="3.90.330.10">
    <property type="entry name" value="Nitrile hydratase alpha /Thiocyanate hydrolase gamma"/>
    <property type="match status" value="1"/>
</dbReference>
<accession>A0A3D8JS42</accession>
<name>A0A3D8JS42_9BURK</name>
<dbReference type="RefSeq" id="WP_115536953.1">
    <property type="nucleotide sequence ID" value="NZ_QRGA01000019.1"/>
</dbReference>
<gene>
    <name evidence="3" type="ORF">DWV00_28435</name>
</gene>
<evidence type="ECO:0000313" key="3">
    <source>
        <dbReference type="EMBL" id="RDU95496.1"/>
    </source>
</evidence>
<dbReference type="EMBL" id="QRGA01000019">
    <property type="protein sequence ID" value="RDU95496.1"/>
    <property type="molecule type" value="Genomic_DNA"/>
</dbReference>
<proteinExistence type="predicted"/>
<dbReference type="GO" id="GO:0003824">
    <property type="term" value="F:catalytic activity"/>
    <property type="evidence" value="ECO:0007669"/>
    <property type="project" value="InterPro"/>
</dbReference>
<dbReference type="AlphaFoldDB" id="A0A3D8JS42"/>
<reference evidence="3 4" key="1">
    <citation type="submission" date="2018-08" db="EMBL/GenBank/DDBJ databases">
        <title>Paraburkholderia sp. DHOM06 isolated from forest soil.</title>
        <authorList>
            <person name="Gao Z.-H."/>
            <person name="Qiu L.-H."/>
        </authorList>
    </citation>
    <scope>NUCLEOTIDE SEQUENCE [LARGE SCALE GENOMIC DNA]</scope>
    <source>
        <strain evidence="3 4">DHOM06</strain>
    </source>
</reference>
<dbReference type="InterPro" id="IPR036648">
    <property type="entry name" value="CN_Hdrase_a/SCN_Hdrase_g_sf"/>
</dbReference>
<dbReference type="GO" id="GO:0046914">
    <property type="term" value="F:transition metal ion binding"/>
    <property type="evidence" value="ECO:0007669"/>
    <property type="project" value="InterPro"/>
</dbReference>
<sequence>MNDQRAKEMGKIIAKCWADDAFKQKLLADPVATLTAEGVAVPAGVTVKAVEDTAQTLNLVIPASPTELSDEQLDVVAGGGFCFATFPCR</sequence>